<comment type="caution">
    <text evidence="2">The sequence shown here is derived from an EMBL/GenBank/DDBJ whole genome shotgun (WGS) entry which is preliminary data.</text>
</comment>
<evidence type="ECO:0000313" key="3">
    <source>
        <dbReference type="Proteomes" id="UP001359485"/>
    </source>
</evidence>
<keyword evidence="3" id="KW-1185">Reference proteome</keyword>
<protein>
    <submittedName>
        <fullName evidence="2">Uncharacterized protein</fullName>
    </submittedName>
</protein>
<evidence type="ECO:0000256" key="1">
    <source>
        <dbReference type="SAM" id="MobiDB-lite"/>
    </source>
</evidence>
<feature type="region of interest" description="Disordered" evidence="1">
    <location>
        <begin position="38"/>
        <end position="79"/>
    </location>
</feature>
<sequence>MFCGANRTRPAFYSEFLIELGENNTWAADVDWDALQGEKREREGEKKWKRTQARTKGTRRSRGKPLLSASPLRSNDGNDLFEEQMDEASGQQIEMTSLIKFSIFLAVERAVAVSGRAMCLASRSFFQIMQNDAIHVRKTDSGGIGR</sequence>
<gene>
    <name evidence="2" type="ORF">RUM44_009457</name>
</gene>
<reference evidence="2 3" key="1">
    <citation type="submission" date="2023-09" db="EMBL/GenBank/DDBJ databases">
        <title>Genomes of two closely related lineages of the louse Polyplax serrata with different host specificities.</title>
        <authorList>
            <person name="Martinu J."/>
            <person name="Tarabai H."/>
            <person name="Stefka J."/>
            <person name="Hypsa V."/>
        </authorList>
    </citation>
    <scope>NUCLEOTIDE SEQUENCE [LARGE SCALE GENOMIC DNA]</scope>
    <source>
        <strain evidence="2">98ZLc_SE</strain>
    </source>
</reference>
<organism evidence="2 3">
    <name type="scientific">Polyplax serrata</name>
    <name type="common">Common mouse louse</name>
    <dbReference type="NCBI Taxonomy" id="468196"/>
    <lineage>
        <taxon>Eukaryota</taxon>
        <taxon>Metazoa</taxon>
        <taxon>Ecdysozoa</taxon>
        <taxon>Arthropoda</taxon>
        <taxon>Hexapoda</taxon>
        <taxon>Insecta</taxon>
        <taxon>Pterygota</taxon>
        <taxon>Neoptera</taxon>
        <taxon>Paraneoptera</taxon>
        <taxon>Psocodea</taxon>
        <taxon>Troctomorpha</taxon>
        <taxon>Phthiraptera</taxon>
        <taxon>Anoplura</taxon>
        <taxon>Polyplacidae</taxon>
        <taxon>Polyplax</taxon>
    </lineage>
</organism>
<dbReference type="EMBL" id="JAWJWF010000045">
    <property type="protein sequence ID" value="KAK6626980.1"/>
    <property type="molecule type" value="Genomic_DNA"/>
</dbReference>
<accession>A0ABR1ASS5</accession>
<proteinExistence type="predicted"/>
<dbReference type="Proteomes" id="UP001359485">
    <property type="component" value="Unassembled WGS sequence"/>
</dbReference>
<name>A0ABR1ASS5_POLSC</name>
<feature type="compositionally biased region" description="Basic residues" evidence="1">
    <location>
        <begin position="47"/>
        <end position="63"/>
    </location>
</feature>
<evidence type="ECO:0000313" key="2">
    <source>
        <dbReference type="EMBL" id="KAK6626980.1"/>
    </source>
</evidence>